<dbReference type="Pfam" id="PF05742">
    <property type="entry name" value="TANGO2"/>
    <property type="match status" value="1"/>
</dbReference>
<gene>
    <name evidence="1" type="ORF">GGQ83_001867</name>
</gene>
<accession>A0A840ADI6</accession>
<name>A0A840ADI6_9PROT</name>
<evidence type="ECO:0000313" key="1">
    <source>
        <dbReference type="EMBL" id="MBB3898430.1"/>
    </source>
</evidence>
<protein>
    <recommendedName>
        <fullName evidence="3">Transport and Golgi organisation 2</fullName>
    </recommendedName>
</protein>
<dbReference type="PANTHER" id="PTHR17985:SF8">
    <property type="entry name" value="TRANSPORT AND GOLGI ORGANIZATION PROTEIN 2 HOMOLOG"/>
    <property type="match status" value="1"/>
</dbReference>
<dbReference type="EMBL" id="JACIDJ010000002">
    <property type="protein sequence ID" value="MBB3898430.1"/>
    <property type="molecule type" value="Genomic_DNA"/>
</dbReference>
<evidence type="ECO:0008006" key="3">
    <source>
        <dbReference type="Google" id="ProtNLM"/>
    </source>
</evidence>
<dbReference type="InterPro" id="IPR008551">
    <property type="entry name" value="TANGO2"/>
</dbReference>
<proteinExistence type="predicted"/>
<organism evidence="1 2">
    <name type="scientific">Roseococcus suduntuyensis</name>
    <dbReference type="NCBI Taxonomy" id="455361"/>
    <lineage>
        <taxon>Bacteria</taxon>
        <taxon>Pseudomonadati</taxon>
        <taxon>Pseudomonadota</taxon>
        <taxon>Alphaproteobacteria</taxon>
        <taxon>Acetobacterales</taxon>
        <taxon>Roseomonadaceae</taxon>
        <taxon>Roseococcus</taxon>
    </lineage>
</organism>
<dbReference type="Proteomes" id="UP000553193">
    <property type="component" value="Unassembled WGS sequence"/>
</dbReference>
<dbReference type="PANTHER" id="PTHR17985">
    <property type="entry name" value="SER/THR-RICH PROTEIN T10 IN DGCR REGION"/>
    <property type="match status" value="1"/>
</dbReference>
<keyword evidence="2" id="KW-1185">Reference proteome</keyword>
<reference evidence="1 2" key="1">
    <citation type="submission" date="2020-08" db="EMBL/GenBank/DDBJ databases">
        <title>Genomic Encyclopedia of Type Strains, Phase IV (KMG-IV): sequencing the most valuable type-strain genomes for metagenomic binning, comparative biology and taxonomic classification.</title>
        <authorList>
            <person name="Goeker M."/>
        </authorList>
    </citation>
    <scope>NUCLEOTIDE SEQUENCE [LARGE SCALE GENOMIC DNA]</scope>
    <source>
        <strain evidence="1 2">DSM 19979</strain>
    </source>
</reference>
<sequence>MCTVILSRQPGAAWPLLLAANRDERLDRPWDPPGAHWPEAPGLVGGRDRTGGGSWMAVSAAGVVATVLNRPGSLGPAEGKRSRGELPLLALAAPTAEAAADALCRLDAGAWRPFNAVVADADSAWFVAGLGEGHATATALPPGLHMVTAHPPNDPSSPRTARHLPRFQAAPRPALPDWGAWPALLADSEGEAAEMLNIPPLGGFGTLCSSLLALGPGGAREWIFAPGPPDRTPFAPVKPVAARVAR</sequence>
<dbReference type="RefSeq" id="WP_184383491.1">
    <property type="nucleotide sequence ID" value="NZ_JACIDJ010000002.1"/>
</dbReference>
<dbReference type="AlphaFoldDB" id="A0A840ADI6"/>
<evidence type="ECO:0000313" key="2">
    <source>
        <dbReference type="Proteomes" id="UP000553193"/>
    </source>
</evidence>
<comment type="caution">
    <text evidence="1">The sequence shown here is derived from an EMBL/GenBank/DDBJ whole genome shotgun (WGS) entry which is preliminary data.</text>
</comment>